<evidence type="ECO:0000259" key="1">
    <source>
        <dbReference type="PROSITE" id="PS50011"/>
    </source>
</evidence>
<sequence>MANVISLTAHDGSLVEYVDAIIGQGGMKDVYFSPDKSYVVCFFRTKADAATRDRLLTIAATYRDRIFNQAGGDFWQNLFCWPTKVVEHEGRLGIVTPTYQPQFFFKVGSRNNDFLAIKGKEKEGKWFASAFHQNKNLDPQEKGDFYKYLQICLNISRAVRRMHAAGLAHSDLSYKNVLIDPTSGKAAIIDIDGLVVPGKYPPDVIGTPDFIAPEVLATLSLDYHDKGRKFPNIATDRHALAVMIYMYLLRRHPLRGRKVNDPDPTRDEELSMGANALFVEHPTDKSNRPNPADMKPSYLPWGDIDKLSYSICGPYLKKLFDRAFTVGLKTPSERPTADDWETALIKTVDLLQPCSNPACEQKWYVFDNSTVPKCPYCGTAYVGPLPMLNLYAKTPKGQFSFENHRLMVYSNQYIYRWHTLRSVVPNEKLKADEKQPVGYFVFHNGRWVLVNQRMTGLRDIDEGKDIPTGQMLELRDGQKILLSNEDGGRLAIVQISNGK</sequence>
<proteinExistence type="predicted"/>
<dbReference type="RefSeq" id="WP_243520756.1">
    <property type="nucleotide sequence ID" value="NZ_CP094537.1"/>
</dbReference>
<evidence type="ECO:0000313" key="2">
    <source>
        <dbReference type="EMBL" id="UOE36666.1"/>
    </source>
</evidence>
<evidence type="ECO:0000313" key="3">
    <source>
        <dbReference type="Proteomes" id="UP000831390"/>
    </source>
</evidence>
<keyword evidence="2" id="KW-0614">Plasmid</keyword>
<dbReference type="Proteomes" id="UP000831390">
    <property type="component" value="Plasmid unnamed3"/>
</dbReference>
<reference evidence="2 3" key="1">
    <citation type="submission" date="2022-03" db="EMBL/GenBank/DDBJ databases">
        <title>Hymenobactersp. isolated from the air.</title>
        <authorList>
            <person name="Won M."/>
            <person name="Kwon S.-W."/>
        </authorList>
    </citation>
    <scope>NUCLEOTIDE SEQUENCE [LARGE SCALE GENOMIC DNA]</scope>
    <source>
        <strain evidence="2 3">KACC 22596</strain>
        <plasmid evidence="2 3">unnamed3</plasmid>
    </source>
</reference>
<accession>A0ABY4BBX8</accession>
<keyword evidence="3" id="KW-1185">Reference proteome</keyword>
<protein>
    <recommendedName>
        <fullName evidence="1">Protein kinase domain-containing protein</fullName>
    </recommendedName>
</protein>
<dbReference type="PROSITE" id="PS50011">
    <property type="entry name" value="PROTEIN_KINASE_DOM"/>
    <property type="match status" value="1"/>
</dbReference>
<dbReference type="SMART" id="SM00220">
    <property type="entry name" value="S_TKc"/>
    <property type="match status" value="1"/>
</dbReference>
<dbReference type="EMBL" id="CP094537">
    <property type="protein sequence ID" value="UOE36666.1"/>
    <property type="molecule type" value="Genomic_DNA"/>
</dbReference>
<name>A0ABY4BBX8_9BACT</name>
<organism evidence="2 3">
    <name type="scientific">Hymenobacter monticola</name>
    <dbReference type="NCBI Taxonomy" id="1705399"/>
    <lineage>
        <taxon>Bacteria</taxon>
        <taxon>Pseudomonadati</taxon>
        <taxon>Bacteroidota</taxon>
        <taxon>Cytophagia</taxon>
        <taxon>Cytophagales</taxon>
        <taxon>Hymenobacteraceae</taxon>
        <taxon>Hymenobacter</taxon>
    </lineage>
</organism>
<gene>
    <name evidence="2" type="ORF">MTP16_25140</name>
</gene>
<dbReference type="InterPro" id="IPR000719">
    <property type="entry name" value="Prot_kinase_dom"/>
</dbReference>
<dbReference type="SUPFAM" id="SSF56112">
    <property type="entry name" value="Protein kinase-like (PK-like)"/>
    <property type="match status" value="1"/>
</dbReference>
<dbReference type="Gene3D" id="1.10.510.10">
    <property type="entry name" value="Transferase(Phosphotransferase) domain 1"/>
    <property type="match status" value="1"/>
</dbReference>
<feature type="domain" description="Protein kinase" evidence="1">
    <location>
        <begin position="16"/>
        <end position="345"/>
    </location>
</feature>
<dbReference type="Pfam" id="PF00069">
    <property type="entry name" value="Pkinase"/>
    <property type="match status" value="1"/>
</dbReference>
<dbReference type="InterPro" id="IPR011009">
    <property type="entry name" value="Kinase-like_dom_sf"/>
</dbReference>
<geneLocation type="plasmid" evidence="2 3">
    <name>unnamed3</name>
</geneLocation>